<keyword evidence="2" id="KW-0677">Repeat</keyword>
<organism evidence="8 9">
    <name type="scientific">Menidia menidia</name>
    <name type="common">Atlantic silverside</name>
    <dbReference type="NCBI Taxonomy" id="238744"/>
    <lineage>
        <taxon>Eukaryota</taxon>
        <taxon>Metazoa</taxon>
        <taxon>Chordata</taxon>
        <taxon>Craniata</taxon>
        <taxon>Vertebrata</taxon>
        <taxon>Euteleostomi</taxon>
        <taxon>Actinopterygii</taxon>
        <taxon>Neopterygii</taxon>
        <taxon>Teleostei</taxon>
        <taxon>Neoteleostei</taxon>
        <taxon>Acanthomorphata</taxon>
        <taxon>Ovalentaria</taxon>
        <taxon>Atherinomorphae</taxon>
        <taxon>Atheriniformes</taxon>
        <taxon>Atherinopsidae</taxon>
        <taxon>Menidiinae</taxon>
        <taxon>Menidia</taxon>
    </lineage>
</organism>
<evidence type="ECO:0000313" key="9">
    <source>
        <dbReference type="Proteomes" id="UP000677803"/>
    </source>
</evidence>
<dbReference type="EMBL" id="CAJRST010005557">
    <property type="protein sequence ID" value="CAG5891808.1"/>
    <property type="molecule type" value="Genomic_DNA"/>
</dbReference>
<dbReference type="PANTHER" id="PTHR48051">
    <property type="match status" value="1"/>
</dbReference>
<dbReference type="SUPFAM" id="SSF52058">
    <property type="entry name" value="L domain-like"/>
    <property type="match status" value="1"/>
</dbReference>
<evidence type="ECO:0000256" key="5">
    <source>
        <dbReference type="ARBA" id="ARBA00029998"/>
    </source>
</evidence>
<protein>
    <recommendedName>
        <fullName evidence="3">Leucine-rich repeat protein SHOC-2</fullName>
    </recommendedName>
    <alternativeName>
        <fullName evidence="6">Protein soc-2 homolog</fullName>
    </alternativeName>
    <alternativeName>
        <fullName evidence="4 5">protein Sur-8 homolog</fullName>
    </alternativeName>
</protein>
<evidence type="ECO:0000256" key="1">
    <source>
        <dbReference type="ARBA" id="ARBA00022614"/>
    </source>
</evidence>
<dbReference type="PROSITE" id="PS51450">
    <property type="entry name" value="LRR"/>
    <property type="match status" value="2"/>
</dbReference>
<dbReference type="PANTHER" id="PTHR48051:SF54">
    <property type="entry name" value="LEUCINE-RICH REPEAT-CONTAINING PROTEIN"/>
    <property type="match status" value="1"/>
</dbReference>
<feature type="compositionally biased region" description="Basic residues" evidence="7">
    <location>
        <begin position="1"/>
        <end position="19"/>
    </location>
</feature>
<dbReference type="Gene3D" id="3.80.10.10">
    <property type="entry name" value="Ribonuclease Inhibitor"/>
    <property type="match status" value="1"/>
</dbReference>
<evidence type="ECO:0000313" key="8">
    <source>
        <dbReference type="EMBL" id="CAG5891808.1"/>
    </source>
</evidence>
<dbReference type="AlphaFoldDB" id="A0A8S4ASF0"/>
<dbReference type="Pfam" id="PF00560">
    <property type="entry name" value="LRR_1"/>
    <property type="match status" value="1"/>
</dbReference>
<dbReference type="GO" id="GO:0005737">
    <property type="term" value="C:cytoplasm"/>
    <property type="evidence" value="ECO:0007669"/>
    <property type="project" value="TreeGrafter"/>
</dbReference>
<dbReference type="InterPro" id="IPR032675">
    <property type="entry name" value="LRR_dom_sf"/>
</dbReference>
<name>A0A8S4ASF0_9TELE</name>
<keyword evidence="1" id="KW-0433">Leucine-rich repeat</keyword>
<evidence type="ECO:0000256" key="2">
    <source>
        <dbReference type="ARBA" id="ARBA00022737"/>
    </source>
</evidence>
<evidence type="ECO:0000256" key="4">
    <source>
        <dbReference type="ARBA" id="ARBA00029588"/>
    </source>
</evidence>
<proteinExistence type="predicted"/>
<gene>
    <name evidence="8" type="ORF">MMEN_LOCUS6403</name>
</gene>
<evidence type="ECO:0000256" key="6">
    <source>
        <dbReference type="ARBA" id="ARBA00032455"/>
    </source>
</evidence>
<keyword evidence="9" id="KW-1185">Reference proteome</keyword>
<reference evidence="8" key="1">
    <citation type="submission" date="2021-05" db="EMBL/GenBank/DDBJ databases">
        <authorList>
            <person name="Tigano A."/>
        </authorList>
    </citation>
    <scope>NUCLEOTIDE SEQUENCE</scope>
</reference>
<evidence type="ECO:0000256" key="7">
    <source>
        <dbReference type="SAM" id="MobiDB-lite"/>
    </source>
</evidence>
<dbReference type="SMART" id="SM00369">
    <property type="entry name" value="LRR_TYP"/>
    <property type="match status" value="4"/>
</dbReference>
<dbReference type="Proteomes" id="UP000677803">
    <property type="component" value="Unassembled WGS sequence"/>
</dbReference>
<dbReference type="InterPro" id="IPR050216">
    <property type="entry name" value="LRR_domain-containing"/>
</dbReference>
<dbReference type="InterPro" id="IPR003591">
    <property type="entry name" value="Leu-rich_rpt_typical-subtyp"/>
</dbReference>
<comment type="caution">
    <text evidence="8">The sequence shown here is derived from an EMBL/GenBank/DDBJ whole genome shotgun (WGS) entry which is preliminary data.</text>
</comment>
<accession>A0A8S4ASF0</accession>
<dbReference type="Pfam" id="PF13855">
    <property type="entry name" value="LRR_8"/>
    <property type="match status" value="1"/>
</dbReference>
<feature type="compositionally biased region" description="Polar residues" evidence="7">
    <location>
        <begin position="27"/>
        <end position="38"/>
    </location>
</feature>
<dbReference type="OrthoDB" id="660555at2759"/>
<feature type="region of interest" description="Disordered" evidence="7">
    <location>
        <begin position="1"/>
        <end position="38"/>
    </location>
</feature>
<evidence type="ECO:0000256" key="3">
    <source>
        <dbReference type="ARBA" id="ARBA00023907"/>
    </source>
</evidence>
<dbReference type="InterPro" id="IPR001611">
    <property type="entry name" value="Leu-rich_rpt"/>
</dbReference>
<sequence>MSPSGRVKRGRASCFRHHGNSPGPESIPQSLQGGQMDTPSFSVKEQVVRALYGRSTSLGLNGKKLEDVPACVSRLPNLRVLSLSHNRLSFLPSELVALQQLTELNLGNNALKEVPAVLGHLEALKKLYLFRNQITVLPPDVIGRLRNLVVLNLNHNQIVRLPPEITSLRKLQRLSLLDNSSVS</sequence>